<evidence type="ECO:0000256" key="1">
    <source>
        <dbReference type="ARBA" id="ARBA00004429"/>
    </source>
</evidence>
<name>A0A6G6GI99_9FLAO</name>
<dbReference type="Proteomes" id="UP000505306">
    <property type="component" value="Chromosome"/>
</dbReference>
<evidence type="ECO:0000256" key="3">
    <source>
        <dbReference type="ARBA" id="ARBA00022519"/>
    </source>
</evidence>
<keyword evidence="12" id="KW-1185">Reference proteome</keyword>
<dbReference type="GO" id="GO:0016776">
    <property type="term" value="F:phosphotransferase activity, phosphate group as acceptor"/>
    <property type="evidence" value="ECO:0007669"/>
    <property type="project" value="TreeGrafter"/>
</dbReference>
<keyword evidence="2" id="KW-1003">Cell membrane</keyword>
<feature type="transmembrane region" description="Helical" evidence="8">
    <location>
        <begin position="12"/>
        <end position="31"/>
    </location>
</feature>
<reference evidence="11 12" key="1">
    <citation type="submission" date="2020-02" db="EMBL/GenBank/DDBJ databases">
        <title>Complete genome sequence of Flavobacteriaceae bacterium.</title>
        <authorList>
            <person name="Kim S.-J."/>
            <person name="Kim Y.-S."/>
            <person name="Kim K.-H."/>
        </authorList>
    </citation>
    <scope>NUCLEOTIDE SEQUENCE [LARGE SCALE GENOMIC DNA]</scope>
    <source>
        <strain evidence="11 12">RR4-40</strain>
    </source>
</reference>
<keyword evidence="11" id="KW-0378">Hydrolase</keyword>
<keyword evidence="5 8" id="KW-0812">Transmembrane</keyword>
<keyword evidence="7 8" id="KW-0472">Membrane</keyword>
<proteinExistence type="predicted"/>
<comment type="subcellular location">
    <subcellularLocation>
        <location evidence="1">Cell inner membrane</location>
        <topology evidence="1">Multi-pass membrane protein</topology>
    </subcellularLocation>
</comment>
<evidence type="ECO:0000256" key="7">
    <source>
        <dbReference type="ARBA" id="ARBA00023136"/>
    </source>
</evidence>
<feature type="transmembrane region" description="Helical" evidence="8">
    <location>
        <begin position="116"/>
        <end position="135"/>
    </location>
</feature>
<dbReference type="InterPro" id="IPR000917">
    <property type="entry name" value="Sulfatase_N"/>
</dbReference>
<evidence type="ECO:0000313" key="12">
    <source>
        <dbReference type="Proteomes" id="UP000505306"/>
    </source>
</evidence>
<dbReference type="InterPro" id="IPR012549">
    <property type="entry name" value="EptA-like_N"/>
</dbReference>
<evidence type="ECO:0000256" key="5">
    <source>
        <dbReference type="ARBA" id="ARBA00022692"/>
    </source>
</evidence>
<feature type="transmembrane region" description="Helical" evidence="8">
    <location>
        <begin position="155"/>
        <end position="172"/>
    </location>
</feature>
<evidence type="ECO:0000256" key="8">
    <source>
        <dbReference type="SAM" id="Phobius"/>
    </source>
</evidence>
<dbReference type="Pfam" id="PF00884">
    <property type="entry name" value="Sulfatase"/>
    <property type="match status" value="1"/>
</dbReference>
<dbReference type="PANTHER" id="PTHR30443:SF2">
    <property type="entry name" value="PHOSPHOETHANOLAMINE TRANSFERASE EPTC"/>
    <property type="match status" value="1"/>
</dbReference>
<keyword evidence="6 8" id="KW-1133">Transmembrane helix</keyword>
<feature type="transmembrane region" description="Helical" evidence="8">
    <location>
        <begin position="66"/>
        <end position="89"/>
    </location>
</feature>
<dbReference type="RefSeq" id="WP_164678141.1">
    <property type="nucleotide sequence ID" value="NZ_CP049057.1"/>
</dbReference>
<keyword evidence="3" id="KW-0997">Cell inner membrane</keyword>
<sequence>MSALLKNKDNRPLLWLFTPLLVVVLAGYFIINNKESYSSEIFAFSLMTIAIVALVLAFAKGGFKKAIYILGYFFLAFFAFVKLSFYLQYGVGISASALFVIFETNTGEASDYLSNYFSLPTIIIGIILLVPLFFLLKSKLHKNTVALKSIGGRQLMATVILIGIATASVYLIRKNFRTVNIPYATLSTWKEYKIAKQNLKDNLAQPTSPAFTDVASDETPQTYVVVIGESTSSWHMQLYGYPRETNPKLTEIRNELIVLDSVITPHVHTITALDKILTRSNAQTIKPNPNGSIIQLANMAGFETYWLSNQKPVGLYESIPTILGSAAKHTQFLATDDYNAQILDEDLLPKLEQILGKKEISKKIIFLHLIGTHLRYEKRYPAAYNIFTDAPPRLTYAHAKAIQQTNAYDNAVRYNDAVIRDVIELLRKQNSISSMVYFSDHGDEVYDTMDFLGHNEYHNTPPMYEVPFVLWFSEKYKTNKNFNAKQQRKEVYNLENFIHTFAQLSAIQFKGYNPSKSLLEHVETEISDTINE</sequence>
<dbReference type="PANTHER" id="PTHR30443">
    <property type="entry name" value="INNER MEMBRANE PROTEIN"/>
    <property type="match status" value="1"/>
</dbReference>
<feature type="domain" description="Sulfatase N-terminal" evidence="9">
    <location>
        <begin position="221"/>
        <end position="504"/>
    </location>
</feature>
<dbReference type="InterPro" id="IPR017850">
    <property type="entry name" value="Alkaline_phosphatase_core_sf"/>
</dbReference>
<evidence type="ECO:0000256" key="2">
    <source>
        <dbReference type="ARBA" id="ARBA00022475"/>
    </source>
</evidence>
<dbReference type="GO" id="GO:0016787">
    <property type="term" value="F:hydrolase activity"/>
    <property type="evidence" value="ECO:0007669"/>
    <property type="project" value="UniProtKB-KW"/>
</dbReference>
<evidence type="ECO:0000256" key="6">
    <source>
        <dbReference type="ARBA" id="ARBA00022989"/>
    </source>
</evidence>
<dbReference type="GO" id="GO:0009244">
    <property type="term" value="P:lipopolysaccharide core region biosynthetic process"/>
    <property type="evidence" value="ECO:0007669"/>
    <property type="project" value="TreeGrafter"/>
</dbReference>
<feature type="transmembrane region" description="Helical" evidence="8">
    <location>
        <begin position="37"/>
        <end position="59"/>
    </location>
</feature>
<dbReference type="Pfam" id="PF08019">
    <property type="entry name" value="EptA_B_N"/>
    <property type="match status" value="1"/>
</dbReference>
<evidence type="ECO:0000313" key="11">
    <source>
        <dbReference type="EMBL" id="QIE58143.1"/>
    </source>
</evidence>
<protein>
    <submittedName>
        <fullName evidence="11">Sulfatase-like hydrolase/transferase</fullName>
    </submittedName>
</protein>
<dbReference type="EMBL" id="CP049057">
    <property type="protein sequence ID" value="QIE58143.1"/>
    <property type="molecule type" value="Genomic_DNA"/>
</dbReference>
<dbReference type="CDD" id="cd16017">
    <property type="entry name" value="LptA"/>
    <property type="match status" value="1"/>
</dbReference>
<dbReference type="Gene3D" id="3.40.720.10">
    <property type="entry name" value="Alkaline Phosphatase, subunit A"/>
    <property type="match status" value="1"/>
</dbReference>
<dbReference type="InterPro" id="IPR058130">
    <property type="entry name" value="PEA_transf_C"/>
</dbReference>
<accession>A0A6G6GI99</accession>
<feature type="domain" description="Phosphoethanolamine transferase N-terminal" evidence="10">
    <location>
        <begin position="58"/>
        <end position="169"/>
    </location>
</feature>
<dbReference type="KEGG" id="mgel:G5B37_00750"/>
<keyword evidence="4 11" id="KW-0808">Transferase</keyword>
<evidence type="ECO:0000259" key="9">
    <source>
        <dbReference type="Pfam" id="PF00884"/>
    </source>
</evidence>
<evidence type="ECO:0000259" key="10">
    <source>
        <dbReference type="Pfam" id="PF08019"/>
    </source>
</evidence>
<dbReference type="InterPro" id="IPR040423">
    <property type="entry name" value="PEA_transferase"/>
</dbReference>
<gene>
    <name evidence="11" type="ORF">G5B37_00750</name>
</gene>
<dbReference type="AlphaFoldDB" id="A0A6G6GI99"/>
<dbReference type="SUPFAM" id="SSF53649">
    <property type="entry name" value="Alkaline phosphatase-like"/>
    <property type="match status" value="1"/>
</dbReference>
<evidence type="ECO:0000256" key="4">
    <source>
        <dbReference type="ARBA" id="ARBA00022679"/>
    </source>
</evidence>
<dbReference type="GO" id="GO:0005886">
    <property type="term" value="C:plasma membrane"/>
    <property type="evidence" value="ECO:0007669"/>
    <property type="project" value="UniProtKB-SubCell"/>
</dbReference>
<organism evidence="11 12">
    <name type="scientific">Rasiella rasia</name>
    <dbReference type="NCBI Taxonomy" id="2744027"/>
    <lineage>
        <taxon>Bacteria</taxon>
        <taxon>Pseudomonadati</taxon>
        <taxon>Bacteroidota</taxon>
        <taxon>Flavobacteriia</taxon>
        <taxon>Flavobacteriales</taxon>
        <taxon>Flavobacteriaceae</taxon>
        <taxon>Rasiella</taxon>
    </lineage>
</organism>